<dbReference type="EMBL" id="JACDQQ010002455">
    <property type="protein sequence ID" value="MBA0088341.1"/>
    <property type="molecule type" value="Genomic_DNA"/>
</dbReference>
<dbReference type="InterPro" id="IPR011042">
    <property type="entry name" value="6-blade_b-propeller_TolB-like"/>
</dbReference>
<sequence length="356" mass="39374">MSVNSVQNVRFATFEVDLRAAELRKSGIKIKLQEKPFQILALMLERPGEFITRDELRKKLWPADTFVDFDHSLGTAIAKLRQALGDSAQNPRFIETVARRGYRFVAPVTIANHLPETQVDEVTNQIPRAPSGLDFRRVMLSVVAGLVGGALLLTIVLAFDIGGAKEWLRSRTARTVQVQRITDFVGVKESPAISPDSKTVAFVAHVNGRKQIWIRLLTGGSPLQLTHDDADHEHPRWTPDSSSLIYFTPNPSKEGPGTIWELSALGGVARKVASAVSGGDVSHDGKRIATFQLRGSDVALVTISRDGTVVREIKRFPQFYGYVMPRWSPDDHWIAYVRGWGDVFDVVIQVIAAEGG</sequence>
<dbReference type="Gene3D" id="2.120.10.30">
    <property type="entry name" value="TolB, C-terminal domain"/>
    <property type="match status" value="2"/>
</dbReference>
<dbReference type="Pfam" id="PF07676">
    <property type="entry name" value="PD40"/>
    <property type="match status" value="1"/>
</dbReference>
<evidence type="ECO:0000259" key="5">
    <source>
        <dbReference type="PROSITE" id="PS51755"/>
    </source>
</evidence>
<dbReference type="InterPro" id="IPR036388">
    <property type="entry name" value="WH-like_DNA-bd_sf"/>
</dbReference>
<dbReference type="GO" id="GO:0003677">
    <property type="term" value="F:DNA binding"/>
    <property type="evidence" value="ECO:0007669"/>
    <property type="project" value="UniProtKB-UniRule"/>
</dbReference>
<name>A0A7V8NVV9_9BACT</name>
<comment type="similarity">
    <text evidence="1">Belongs to the TolB family.</text>
</comment>
<organism evidence="6 7">
    <name type="scientific">Candidatus Acidiferrum panamense</name>
    <dbReference type="NCBI Taxonomy" id="2741543"/>
    <lineage>
        <taxon>Bacteria</taxon>
        <taxon>Pseudomonadati</taxon>
        <taxon>Acidobacteriota</taxon>
        <taxon>Terriglobia</taxon>
        <taxon>Candidatus Acidiferrales</taxon>
        <taxon>Candidatus Acidiferrum</taxon>
    </lineage>
</organism>
<feature type="transmembrane region" description="Helical" evidence="4">
    <location>
        <begin position="138"/>
        <end position="159"/>
    </location>
</feature>
<proteinExistence type="inferred from homology"/>
<dbReference type="Gene3D" id="1.10.10.10">
    <property type="entry name" value="Winged helix-like DNA-binding domain superfamily/Winged helix DNA-binding domain"/>
    <property type="match status" value="1"/>
</dbReference>
<reference evidence="6" key="1">
    <citation type="submission" date="2020-06" db="EMBL/GenBank/DDBJ databases">
        <title>Legume-microbial interactions unlock mineral nutrients during tropical forest succession.</title>
        <authorList>
            <person name="Epihov D.Z."/>
        </authorList>
    </citation>
    <scope>NUCLEOTIDE SEQUENCE [LARGE SCALE GENOMIC DNA]</scope>
    <source>
        <strain evidence="6">Pan2503</strain>
    </source>
</reference>
<feature type="DNA-binding region" description="OmpR/PhoB-type" evidence="3">
    <location>
        <begin position="6"/>
        <end position="106"/>
    </location>
</feature>
<evidence type="ECO:0000256" key="3">
    <source>
        <dbReference type="PROSITE-ProRule" id="PRU01091"/>
    </source>
</evidence>
<dbReference type="AlphaFoldDB" id="A0A7V8NVV9"/>
<accession>A0A7V8NVV9</accession>
<protein>
    <submittedName>
        <fullName evidence="6">Winged helix-turn-helix domain-containing protein</fullName>
    </submittedName>
</protein>
<dbReference type="InterPro" id="IPR001867">
    <property type="entry name" value="OmpR/PhoB-type_DNA-bd"/>
</dbReference>
<dbReference type="Proteomes" id="UP000567293">
    <property type="component" value="Unassembled WGS sequence"/>
</dbReference>
<dbReference type="GO" id="GO:0006355">
    <property type="term" value="P:regulation of DNA-templated transcription"/>
    <property type="evidence" value="ECO:0007669"/>
    <property type="project" value="InterPro"/>
</dbReference>
<dbReference type="SUPFAM" id="SSF46894">
    <property type="entry name" value="C-terminal effector domain of the bipartite response regulators"/>
    <property type="match status" value="1"/>
</dbReference>
<dbReference type="InterPro" id="IPR011659">
    <property type="entry name" value="WD40"/>
</dbReference>
<dbReference type="PANTHER" id="PTHR36842">
    <property type="entry name" value="PROTEIN TOLB HOMOLOG"/>
    <property type="match status" value="1"/>
</dbReference>
<keyword evidence="2 3" id="KW-0238">DNA-binding</keyword>
<dbReference type="InterPro" id="IPR016032">
    <property type="entry name" value="Sig_transdc_resp-reg_C-effctor"/>
</dbReference>
<feature type="non-terminal residue" evidence="6">
    <location>
        <position position="356"/>
    </location>
</feature>
<evidence type="ECO:0000256" key="1">
    <source>
        <dbReference type="ARBA" id="ARBA00009820"/>
    </source>
</evidence>
<evidence type="ECO:0000256" key="4">
    <source>
        <dbReference type="SAM" id="Phobius"/>
    </source>
</evidence>
<gene>
    <name evidence="6" type="ORF">HRJ53_25430</name>
</gene>
<dbReference type="CDD" id="cd00383">
    <property type="entry name" value="trans_reg_C"/>
    <property type="match status" value="1"/>
</dbReference>
<feature type="domain" description="OmpR/PhoB-type" evidence="5">
    <location>
        <begin position="6"/>
        <end position="106"/>
    </location>
</feature>
<dbReference type="SMART" id="SM00862">
    <property type="entry name" value="Trans_reg_C"/>
    <property type="match status" value="1"/>
</dbReference>
<evidence type="ECO:0000256" key="2">
    <source>
        <dbReference type="ARBA" id="ARBA00023125"/>
    </source>
</evidence>
<comment type="caution">
    <text evidence="6">The sequence shown here is derived from an EMBL/GenBank/DDBJ whole genome shotgun (WGS) entry which is preliminary data.</text>
</comment>
<keyword evidence="4" id="KW-1133">Transmembrane helix</keyword>
<keyword evidence="7" id="KW-1185">Reference proteome</keyword>
<evidence type="ECO:0000313" key="7">
    <source>
        <dbReference type="Proteomes" id="UP000567293"/>
    </source>
</evidence>
<dbReference type="Pfam" id="PF00486">
    <property type="entry name" value="Trans_reg_C"/>
    <property type="match status" value="1"/>
</dbReference>
<evidence type="ECO:0000313" key="6">
    <source>
        <dbReference type="EMBL" id="MBA0088341.1"/>
    </source>
</evidence>
<keyword evidence="4" id="KW-0472">Membrane</keyword>
<dbReference type="PROSITE" id="PS51755">
    <property type="entry name" value="OMPR_PHOB"/>
    <property type="match status" value="1"/>
</dbReference>
<dbReference type="PANTHER" id="PTHR36842:SF1">
    <property type="entry name" value="PROTEIN TOLB"/>
    <property type="match status" value="1"/>
</dbReference>
<dbReference type="SUPFAM" id="SSF69304">
    <property type="entry name" value="Tricorn protease N-terminal domain"/>
    <property type="match status" value="1"/>
</dbReference>
<keyword evidence="4" id="KW-0812">Transmembrane</keyword>
<dbReference type="GO" id="GO:0000160">
    <property type="term" value="P:phosphorelay signal transduction system"/>
    <property type="evidence" value="ECO:0007669"/>
    <property type="project" value="InterPro"/>
</dbReference>